<protein>
    <submittedName>
        <fullName evidence="1">Uncharacterized protein</fullName>
    </submittedName>
</protein>
<dbReference type="EMBL" id="JBCLYO010000021">
    <property type="protein sequence ID" value="KAL0079765.1"/>
    <property type="molecule type" value="Genomic_DNA"/>
</dbReference>
<proteinExistence type="predicted"/>
<evidence type="ECO:0000313" key="2">
    <source>
        <dbReference type="Proteomes" id="UP001448207"/>
    </source>
</evidence>
<reference evidence="1 2" key="1">
    <citation type="submission" date="2024-04" db="EMBL/GenBank/DDBJ databases">
        <title>Symmetric and asymmetric DNA N6-adenine methylation regulates different biological responses in Mucorales.</title>
        <authorList>
            <consortium name="Lawrence Berkeley National Laboratory"/>
            <person name="Lax C."/>
            <person name="Mondo S.J."/>
            <person name="Osorio-Concepcion M."/>
            <person name="Muszewska A."/>
            <person name="Corrochano-Luque M."/>
            <person name="Gutierrez G."/>
            <person name="Riley R."/>
            <person name="Lipzen A."/>
            <person name="Guo J."/>
            <person name="Hundley H."/>
            <person name="Amirebrahimi M."/>
            <person name="Ng V."/>
            <person name="Lorenzo-Gutierrez D."/>
            <person name="Binder U."/>
            <person name="Yang J."/>
            <person name="Song Y."/>
            <person name="Canovas D."/>
            <person name="Navarro E."/>
            <person name="Freitag M."/>
            <person name="Gabaldon T."/>
            <person name="Grigoriev I.V."/>
            <person name="Corrochano L.M."/>
            <person name="Nicolas F.E."/>
            <person name="Garre V."/>
        </authorList>
    </citation>
    <scope>NUCLEOTIDE SEQUENCE [LARGE SCALE GENOMIC DNA]</scope>
    <source>
        <strain evidence="1 2">L51</strain>
    </source>
</reference>
<name>A0ABR3AQ38_PHYBL</name>
<evidence type="ECO:0000313" key="1">
    <source>
        <dbReference type="EMBL" id="KAL0079765.1"/>
    </source>
</evidence>
<comment type="caution">
    <text evidence="1">The sequence shown here is derived from an EMBL/GenBank/DDBJ whole genome shotgun (WGS) entry which is preliminary data.</text>
</comment>
<dbReference type="Proteomes" id="UP001448207">
    <property type="component" value="Unassembled WGS sequence"/>
</dbReference>
<accession>A0ABR3AQ38</accession>
<sequence>MFKFYTAFNSIFIDTFCYKGKKYMILNLECFDLEHRTKATLDLGQHLVGIKVMGSPESGREGIARESWCEEVHEFNGLLLEMRLRLSDTVRWRAGSGEVKAGIGSALGAGALLKSSDSADDVGGLELSKSTCALWSASVIDTISLRRSIRRTFTGITVRRCWGVAGAEADADADALCGGACIGCPFAAPPFTLEIEIEIEETEEDEIDDDDGEEDDDWFLLLLDLGFFPFEDPADRGWDAFGLLDFLLVGLEGSVESAGADDTAILLELFVQGLAPDFERMVTARVVIFTNLIIKREE</sequence>
<organism evidence="1 2">
    <name type="scientific">Phycomyces blakesleeanus</name>
    <dbReference type="NCBI Taxonomy" id="4837"/>
    <lineage>
        <taxon>Eukaryota</taxon>
        <taxon>Fungi</taxon>
        <taxon>Fungi incertae sedis</taxon>
        <taxon>Mucoromycota</taxon>
        <taxon>Mucoromycotina</taxon>
        <taxon>Mucoromycetes</taxon>
        <taxon>Mucorales</taxon>
        <taxon>Phycomycetaceae</taxon>
        <taxon>Phycomyces</taxon>
    </lineage>
</organism>
<keyword evidence="2" id="KW-1185">Reference proteome</keyword>
<gene>
    <name evidence="1" type="ORF">J3Q64DRAFT_1824319</name>
</gene>